<dbReference type="SMART" id="SM00062">
    <property type="entry name" value="PBPb"/>
    <property type="match status" value="1"/>
</dbReference>
<keyword evidence="2" id="KW-0813">Transport</keyword>
<dbReference type="GO" id="GO:0005576">
    <property type="term" value="C:extracellular region"/>
    <property type="evidence" value="ECO:0007669"/>
    <property type="project" value="TreeGrafter"/>
</dbReference>
<dbReference type="OrthoDB" id="7241844at2"/>
<sequence length="290" mass="31538">MIAMLIDTMLIATMLCGTAHADATLDKIRQRGKVVVGISPPHPPIGILDPVTGKTGGYQTELAADIARRLGAKLETVAVPSSTRVQLLQSGKIDLIVAAIGWTPERAEILSFAPTPYDMIGGVAMVPKRSGITHWTDLRGKVVCVSQGSSYAKPLSETYGAVVKGLRGIAETLLALKGGVCEAAVHDYPELYGKLHDANASEWSDYVLTPKDPLTPTPVVVWMRKGETDTQAFVDQAIQDWHRSGFLLREVRQWGMPQAWVASRHALALKGRFDRAPFDFDIYKAKHSSP</sequence>
<feature type="signal peptide" evidence="4">
    <location>
        <begin position="1"/>
        <end position="21"/>
    </location>
</feature>
<dbReference type="Proteomes" id="UP000406256">
    <property type="component" value="Unassembled WGS sequence"/>
</dbReference>
<dbReference type="Gene3D" id="3.40.190.10">
    <property type="entry name" value="Periplasmic binding protein-like II"/>
    <property type="match status" value="2"/>
</dbReference>
<keyword evidence="3 4" id="KW-0732">Signal</keyword>
<dbReference type="EMBL" id="CABPSB010000011">
    <property type="protein sequence ID" value="VVE23707.1"/>
    <property type="molecule type" value="Genomic_DNA"/>
</dbReference>
<dbReference type="PANTHER" id="PTHR30085">
    <property type="entry name" value="AMINO ACID ABC TRANSPORTER PERMEASE"/>
    <property type="match status" value="1"/>
</dbReference>
<name>A0A5E4WF24_9BURK</name>
<protein>
    <submittedName>
        <fullName evidence="6">Amino acid ABC transporter substrate-binding protein</fullName>
    </submittedName>
</protein>
<dbReference type="Pfam" id="PF00497">
    <property type="entry name" value="SBP_bac_3"/>
    <property type="match status" value="1"/>
</dbReference>
<evidence type="ECO:0000313" key="7">
    <source>
        <dbReference type="Proteomes" id="UP000406256"/>
    </source>
</evidence>
<evidence type="ECO:0000259" key="5">
    <source>
        <dbReference type="SMART" id="SM00062"/>
    </source>
</evidence>
<dbReference type="PANTHER" id="PTHR30085:SF6">
    <property type="entry name" value="ABC TRANSPORTER GLUTAMINE-BINDING PROTEIN GLNH"/>
    <property type="match status" value="1"/>
</dbReference>
<proteinExistence type="inferred from homology"/>
<evidence type="ECO:0000256" key="1">
    <source>
        <dbReference type="ARBA" id="ARBA00010333"/>
    </source>
</evidence>
<organism evidence="6 7">
    <name type="scientific">Pandoraea anhela</name>
    <dbReference type="NCBI Taxonomy" id="2508295"/>
    <lineage>
        <taxon>Bacteria</taxon>
        <taxon>Pseudomonadati</taxon>
        <taxon>Pseudomonadota</taxon>
        <taxon>Betaproteobacteria</taxon>
        <taxon>Burkholderiales</taxon>
        <taxon>Burkholderiaceae</taxon>
        <taxon>Pandoraea</taxon>
    </lineage>
</organism>
<keyword evidence="7" id="KW-1185">Reference proteome</keyword>
<evidence type="ECO:0000256" key="2">
    <source>
        <dbReference type="ARBA" id="ARBA00022448"/>
    </source>
</evidence>
<feature type="chain" id="PRO_5022744416" evidence="4">
    <location>
        <begin position="22"/>
        <end position="290"/>
    </location>
</feature>
<dbReference type="SUPFAM" id="SSF53850">
    <property type="entry name" value="Periplasmic binding protein-like II"/>
    <property type="match status" value="1"/>
</dbReference>
<dbReference type="GO" id="GO:0006865">
    <property type="term" value="P:amino acid transport"/>
    <property type="evidence" value="ECO:0007669"/>
    <property type="project" value="TreeGrafter"/>
</dbReference>
<gene>
    <name evidence="6" type="ORF">PAN31108_03265</name>
</gene>
<evidence type="ECO:0000256" key="3">
    <source>
        <dbReference type="ARBA" id="ARBA00022729"/>
    </source>
</evidence>
<dbReference type="GO" id="GO:0030288">
    <property type="term" value="C:outer membrane-bounded periplasmic space"/>
    <property type="evidence" value="ECO:0007669"/>
    <property type="project" value="TreeGrafter"/>
</dbReference>
<dbReference type="AlphaFoldDB" id="A0A5E4WF24"/>
<reference evidence="6 7" key="1">
    <citation type="submission" date="2019-08" db="EMBL/GenBank/DDBJ databases">
        <authorList>
            <person name="Peeters C."/>
        </authorList>
    </citation>
    <scope>NUCLEOTIDE SEQUENCE [LARGE SCALE GENOMIC DNA]</scope>
    <source>
        <strain evidence="6 7">LMG 31108</strain>
    </source>
</reference>
<dbReference type="InterPro" id="IPR051455">
    <property type="entry name" value="Bact_solute-bind_prot3"/>
</dbReference>
<feature type="domain" description="Solute-binding protein family 3/N-terminal" evidence="5">
    <location>
        <begin position="33"/>
        <end position="257"/>
    </location>
</feature>
<accession>A0A5E4WF24</accession>
<evidence type="ECO:0000256" key="4">
    <source>
        <dbReference type="SAM" id="SignalP"/>
    </source>
</evidence>
<dbReference type="InterPro" id="IPR001638">
    <property type="entry name" value="Solute-binding_3/MltF_N"/>
</dbReference>
<comment type="similarity">
    <text evidence="1">Belongs to the bacterial solute-binding protein 3 family.</text>
</comment>
<evidence type="ECO:0000313" key="6">
    <source>
        <dbReference type="EMBL" id="VVE23707.1"/>
    </source>
</evidence>